<proteinExistence type="predicted"/>
<protein>
    <submittedName>
        <fullName evidence="1">Uncharacterized protein</fullName>
    </submittedName>
</protein>
<dbReference type="Proteomes" id="UP001165962">
    <property type="component" value="Unassembled WGS sequence"/>
</dbReference>
<evidence type="ECO:0000313" key="1">
    <source>
        <dbReference type="EMBL" id="NHN32234.1"/>
    </source>
</evidence>
<evidence type="ECO:0000313" key="2">
    <source>
        <dbReference type="Proteomes" id="UP001165962"/>
    </source>
</evidence>
<accession>A0ABX0J7A0</accession>
<name>A0ABX0J7A0_9BACL</name>
<dbReference type="EMBL" id="JAAOIW010000007">
    <property type="protein sequence ID" value="NHN32234.1"/>
    <property type="molecule type" value="Genomic_DNA"/>
</dbReference>
<keyword evidence="2" id="KW-1185">Reference proteome</keyword>
<comment type="caution">
    <text evidence="1">The sequence shown here is derived from an EMBL/GenBank/DDBJ whole genome shotgun (WGS) entry which is preliminary data.</text>
</comment>
<reference evidence="1" key="1">
    <citation type="submission" date="2020-03" db="EMBL/GenBank/DDBJ databases">
        <title>Draft sequencing of Paenibacilllus sp. S3N08.</title>
        <authorList>
            <person name="Kim D.-U."/>
        </authorList>
    </citation>
    <scope>NUCLEOTIDE SEQUENCE</scope>
    <source>
        <strain evidence="1">S3N08</strain>
    </source>
</reference>
<organism evidence="1 2">
    <name type="scientific">Paenibacillus agricola</name>
    <dbReference type="NCBI Taxonomy" id="2716264"/>
    <lineage>
        <taxon>Bacteria</taxon>
        <taxon>Bacillati</taxon>
        <taxon>Bacillota</taxon>
        <taxon>Bacilli</taxon>
        <taxon>Bacillales</taxon>
        <taxon>Paenibacillaceae</taxon>
        <taxon>Paenibacillus</taxon>
    </lineage>
</organism>
<sequence>MIFISISEVVPSVQSATAETEDGIRIIHHTGEMFDEVRQAISHYRANPDGFRTITVDYTGDQHHGGSSAGHFVRIG</sequence>
<gene>
    <name evidence="1" type="ORF">G9U52_20545</name>
</gene>